<feature type="domain" description="GP-PDE" evidence="1">
    <location>
        <begin position="4"/>
        <end position="74"/>
    </location>
</feature>
<dbReference type="PANTHER" id="PTHR46211">
    <property type="entry name" value="GLYCEROPHOSPHORYL DIESTER PHOSPHODIESTERASE"/>
    <property type="match status" value="1"/>
</dbReference>
<sequence length="74" mass="8132">MGKIEIHAHRGARDIRPENTMSAFLQAVDAGVTALEMDVVVSKDQCLVVSHDPWMRPDICRGPQGVVLAADYRS</sequence>
<comment type="caution">
    <text evidence="2">The sequence shown here is derived from an EMBL/GenBank/DDBJ whole genome shotgun (WGS) entry which is preliminary data.</text>
</comment>
<evidence type="ECO:0000259" key="1">
    <source>
        <dbReference type="PROSITE" id="PS51704"/>
    </source>
</evidence>
<dbReference type="InterPro" id="IPR030395">
    <property type="entry name" value="GP_PDE_dom"/>
</dbReference>
<feature type="non-terminal residue" evidence="2">
    <location>
        <position position="74"/>
    </location>
</feature>
<dbReference type="PROSITE" id="PS51704">
    <property type="entry name" value="GP_PDE"/>
    <property type="match status" value="1"/>
</dbReference>
<dbReference type="GO" id="GO:0008081">
    <property type="term" value="F:phosphoric diester hydrolase activity"/>
    <property type="evidence" value="ECO:0007669"/>
    <property type="project" value="InterPro"/>
</dbReference>
<proteinExistence type="predicted"/>
<dbReference type="AlphaFoldDB" id="A0A831SSB0"/>
<dbReference type="PANTHER" id="PTHR46211:SF14">
    <property type="entry name" value="GLYCEROPHOSPHODIESTER PHOSPHODIESTERASE"/>
    <property type="match status" value="1"/>
</dbReference>
<dbReference type="EMBL" id="DSBW01000224">
    <property type="protein sequence ID" value="HED31966.1"/>
    <property type="molecule type" value="Genomic_DNA"/>
</dbReference>
<dbReference type="Proteomes" id="UP000886335">
    <property type="component" value="Unassembled WGS sequence"/>
</dbReference>
<name>A0A831SSB0_PROAE</name>
<protein>
    <submittedName>
        <fullName evidence="2">Glycerophosphodiester phosphodiesterase</fullName>
    </submittedName>
</protein>
<dbReference type="Gene3D" id="3.20.20.190">
    <property type="entry name" value="Phosphatidylinositol (PI) phosphodiesterase"/>
    <property type="match status" value="1"/>
</dbReference>
<dbReference type="Pfam" id="PF03009">
    <property type="entry name" value="GDPD"/>
    <property type="match status" value="1"/>
</dbReference>
<dbReference type="SUPFAM" id="SSF51695">
    <property type="entry name" value="PLC-like phosphodiesterases"/>
    <property type="match status" value="1"/>
</dbReference>
<evidence type="ECO:0000313" key="2">
    <source>
        <dbReference type="EMBL" id="HED31966.1"/>
    </source>
</evidence>
<accession>A0A831SSB0</accession>
<gene>
    <name evidence="2" type="ORF">ENN50_09915</name>
</gene>
<reference evidence="2" key="1">
    <citation type="journal article" date="2020" name="mSystems">
        <title>Genome- and Community-Level Interaction Insights into Carbon Utilization and Element Cycling Functions of Hydrothermarchaeota in Hydrothermal Sediment.</title>
        <authorList>
            <person name="Zhou Z."/>
            <person name="Liu Y."/>
            <person name="Xu W."/>
            <person name="Pan J."/>
            <person name="Luo Z.H."/>
            <person name="Li M."/>
        </authorList>
    </citation>
    <scope>NUCLEOTIDE SEQUENCE [LARGE SCALE GENOMIC DNA]</scope>
    <source>
        <strain evidence="2">SpSt-1181</strain>
    </source>
</reference>
<dbReference type="GO" id="GO:0006629">
    <property type="term" value="P:lipid metabolic process"/>
    <property type="evidence" value="ECO:0007669"/>
    <property type="project" value="InterPro"/>
</dbReference>
<organism evidence="2">
    <name type="scientific">Prosthecochloris aestuarii</name>
    <dbReference type="NCBI Taxonomy" id="1102"/>
    <lineage>
        <taxon>Bacteria</taxon>
        <taxon>Pseudomonadati</taxon>
        <taxon>Chlorobiota</taxon>
        <taxon>Chlorobiia</taxon>
        <taxon>Chlorobiales</taxon>
        <taxon>Chlorobiaceae</taxon>
        <taxon>Prosthecochloris</taxon>
    </lineage>
</organism>
<dbReference type="InterPro" id="IPR017946">
    <property type="entry name" value="PLC-like_Pdiesterase_TIM-brl"/>
</dbReference>